<dbReference type="InterPro" id="IPR000843">
    <property type="entry name" value="HTH_LacI"/>
</dbReference>
<dbReference type="InterPro" id="IPR046335">
    <property type="entry name" value="LacI/GalR-like_sensor"/>
</dbReference>
<protein>
    <submittedName>
        <fullName evidence="5">LacI family DNA-binding transcriptional regulator</fullName>
    </submittedName>
</protein>
<evidence type="ECO:0000256" key="3">
    <source>
        <dbReference type="ARBA" id="ARBA00023163"/>
    </source>
</evidence>
<dbReference type="InterPro" id="IPR028082">
    <property type="entry name" value="Peripla_BP_I"/>
</dbReference>
<dbReference type="SUPFAM" id="SSF47413">
    <property type="entry name" value="lambda repressor-like DNA-binding domains"/>
    <property type="match status" value="1"/>
</dbReference>
<dbReference type="PROSITE" id="PS00356">
    <property type="entry name" value="HTH_LACI_1"/>
    <property type="match status" value="1"/>
</dbReference>
<evidence type="ECO:0000256" key="2">
    <source>
        <dbReference type="ARBA" id="ARBA00023125"/>
    </source>
</evidence>
<evidence type="ECO:0000256" key="1">
    <source>
        <dbReference type="ARBA" id="ARBA00023015"/>
    </source>
</evidence>
<gene>
    <name evidence="5" type="ORF">ABNN70_01550</name>
</gene>
<sequence>MRVTIKDIAETAKVSPSTVSRILAGKTDNYASKTVKRVCRIAVQMGYQKNTAARELVTRKSNVLAVIVSETRTNFSEEIIQGIHQVALDKNLSVMIVYAGESDQGRQHRAIKTVIERGVRAILLLAIVPGEDNTRLLHASHIPFIFLATALGRKDLPFISSNDFDIGYQATDYLLKRGHVKIGFAGLNLGTYVGDLRFQGYQYAFQKAGLDWQNEWIKSGRWSYQDGVRAMKAWGRGTELTAIIGASDLVAIGVMNTALDLGMAVPDQLSVLGIDGTSLCHIVRPELTAIRQAFYEMGRRGVQRLMDHAGIESAFTSIDILPGGSVTAPRS</sequence>
<dbReference type="RefSeq" id="WP_353948530.1">
    <property type="nucleotide sequence ID" value="NZ_CP159510.1"/>
</dbReference>
<dbReference type="AlphaFoldDB" id="A0AAU8IFQ3"/>
<dbReference type="InterPro" id="IPR010982">
    <property type="entry name" value="Lambda_DNA-bd_dom_sf"/>
</dbReference>
<keyword evidence="2 5" id="KW-0238">DNA-binding</keyword>
<accession>A0AAU8IFQ3</accession>
<dbReference type="SMART" id="SM00354">
    <property type="entry name" value="HTH_LACI"/>
    <property type="match status" value="1"/>
</dbReference>
<dbReference type="GO" id="GO:0000976">
    <property type="term" value="F:transcription cis-regulatory region binding"/>
    <property type="evidence" value="ECO:0007669"/>
    <property type="project" value="TreeGrafter"/>
</dbReference>
<feature type="domain" description="HTH lacI-type" evidence="4">
    <location>
        <begin position="3"/>
        <end position="58"/>
    </location>
</feature>
<dbReference type="PROSITE" id="PS50932">
    <property type="entry name" value="HTH_LACI_2"/>
    <property type="match status" value="1"/>
</dbReference>
<reference evidence="5" key="1">
    <citation type="submission" date="2024-06" db="EMBL/GenBank/DDBJ databases">
        <authorList>
            <person name="Fan A."/>
            <person name="Zhang F.Y."/>
            <person name="Zhang L."/>
        </authorList>
    </citation>
    <scope>NUCLEOTIDE SEQUENCE</scope>
    <source>
        <strain evidence="5">Y61</strain>
    </source>
</reference>
<dbReference type="Gene3D" id="1.10.260.40">
    <property type="entry name" value="lambda repressor-like DNA-binding domains"/>
    <property type="match status" value="1"/>
</dbReference>
<organism evidence="5">
    <name type="scientific">Sporolactobacillus sp. Y61</name>
    <dbReference type="NCBI Taxonomy" id="3160863"/>
    <lineage>
        <taxon>Bacteria</taxon>
        <taxon>Bacillati</taxon>
        <taxon>Bacillota</taxon>
        <taxon>Bacilli</taxon>
        <taxon>Bacillales</taxon>
        <taxon>Sporolactobacillaceae</taxon>
        <taxon>Sporolactobacillus</taxon>
    </lineage>
</organism>
<dbReference type="Gene3D" id="3.40.50.2300">
    <property type="match status" value="2"/>
</dbReference>
<dbReference type="CDD" id="cd01392">
    <property type="entry name" value="HTH_LacI"/>
    <property type="match status" value="1"/>
</dbReference>
<dbReference type="Pfam" id="PF00356">
    <property type="entry name" value="LacI"/>
    <property type="match status" value="1"/>
</dbReference>
<dbReference type="GO" id="GO:0003700">
    <property type="term" value="F:DNA-binding transcription factor activity"/>
    <property type="evidence" value="ECO:0007669"/>
    <property type="project" value="TreeGrafter"/>
</dbReference>
<name>A0AAU8IFQ3_9BACL</name>
<keyword evidence="1" id="KW-0805">Transcription regulation</keyword>
<proteinExistence type="predicted"/>
<dbReference type="PANTHER" id="PTHR30146">
    <property type="entry name" value="LACI-RELATED TRANSCRIPTIONAL REPRESSOR"/>
    <property type="match status" value="1"/>
</dbReference>
<evidence type="ECO:0000259" key="4">
    <source>
        <dbReference type="PROSITE" id="PS50932"/>
    </source>
</evidence>
<dbReference type="PANTHER" id="PTHR30146:SF109">
    <property type="entry name" value="HTH-TYPE TRANSCRIPTIONAL REGULATOR GALS"/>
    <property type="match status" value="1"/>
</dbReference>
<keyword evidence="3" id="KW-0804">Transcription</keyword>
<dbReference type="EMBL" id="CP159510">
    <property type="protein sequence ID" value="XCJ17249.1"/>
    <property type="molecule type" value="Genomic_DNA"/>
</dbReference>
<dbReference type="Pfam" id="PF13377">
    <property type="entry name" value="Peripla_BP_3"/>
    <property type="match status" value="1"/>
</dbReference>
<evidence type="ECO:0000313" key="5">
    <source>
        <dbReference type="EMBL" id="XCJ17249.1"/>
    </source>
</evidence>
<dbReference type="SUPFAM" id="SSF53822">
    <property type="entry name" value="Periplasmic binding protein-like I"/>
    <property type="match status" value="1"/>
</dbReference>